<dbReference type="SMART" id="SM01385">
    <property type="entry name" value="DSS1_SEM1"/>
    <property type="match status" value="1"/>
</dbReference>
<evidence type="ECO:0000256" key="4">
    <source>
        <dbReference type="ARBA" id="ARBA00022737"/>
    </source>
</evidence>
<dbReference type="EMBL" id="JACGWL010000009">
    <property type="protein sequence ID" value="KAK4394637.1"/>
    <property type="molecule type" value="Genomic_DNA"/>
</dbReference>
<dbReference type="InterPro" id="IPR057623">
    <property type="entry name" value="PUB12-19-like_N"/>
</dbReference>
<feature type="region of interest" description="Disordered" evidence="9">
    <location>
        <begin position="728"/>
        <end position="756"/>
    </location>
</feature>
<comment type="function">
    <text evidence="8">Component of the 26S proteasome, a multiprotein complex involved in the ATP-dependent degradation of ubiquitinated proteins.</text>
</comment>
<evidence type="ECO:0000256" key="3">
    <source>
        <dbReference type="ARBA" id="ARBA00022679"/>
    </source>
</evidence>
<dbReference type="Pfam" id="PF05160">
    <property type="entry name" value="DSS1_SEM1"/>
    <property type="match status" value="1"/>
</dbReference>
<feature type="domain" description="U-box" evidence="10">
    <location>
        <begin position="276"/>
        <end position="350"/>
    </location>
</feature>
<evidence type="ECO:0000259" key="10">
    <source>
        <dbReference type="PROSITE" id="PS51698"/>
    </source>
</evidence>
<dbReference type="InterPro" id="IPR013083">
    <property type="entry name" value="Znf_RING/FYVE/PHD"/>
</dbReference>
<comment type="caution">
    <text evidence="11">The sequence shown here is derived from an EMBL/GenBank/DDBJ whole genome shotgun (WGS) entry which is preliminary data.</text>
</comment>
<dbReference type="Pfam" id="PF25368">
    <property type="entry name" value="PUB10_N"/>
    <property type="match status" value="1"/>
</dbReference>
<dbReference type="SUPFAM" id="SSF57850">
    <property type="entry name" value="RING/U-box"/>
    <property type="match status" value="1"/>
</dbReference>
<evidence type="ECO:0000256" key="8">
    <source>
        <dbReference type="RuleBase" id="RU369057"/>
    </source>
</evidence>
<reference evidence="11" key="2">
    <citation type="journal article" date="2024" name="Plant">
        <title>Genomic evolution and insights into agronomic trait innovations of Sesamum species.</title>
        <authorList>
            <person name="Miao H."/>
            <person name="Wang L."/>
            <person name="Qu L."/>
            <person name="Liu H."/>
            <person name="Sun Y."/>
            <person name="Le M."/>
            <person name="Wang Q."/>
            <person name="Wei S."/>
            <person name="Zheng Y."/>
            <person name="Lin W."/>
            <person name="Duan Y."/>
            <person name="Cao H."/>
            <person name="Xiong S."/>
            <person name="Wang X."/>
            <person name="Wei L."/>
            <person name="Li C."/>
            <person name="Ma Q."/>
            <person name="Ju M."/>
            <person name="Zhao R."/>
            <person name="Li G."/>
            <person name="Mu C."/>
            <person name="Tian Q."/>
            <person name="Mei H."/>
            <person name="Zhang T."/>
            <person name="Gao T."/>
            <person name="Zhang H."/>
        </authorList>
    </citation>
    <scope>NUCLEOTIDE SEQUENCE</scope>
    <source>
        <strain evidence="11">K16</strain>
    </source>
</reference>
<evidence type="ECO:0000313" key="11">
    <source>
        <dbReference type="EMBL" id="KAK4394637.1"/>
    </source>
</evidence>
<dbReference type="InterPro" id="IPR003613">
    <property type="entry name" value="Ubox_domain"/>
</dbReference>
<evidence type="ECO:0000256" key="1">
    <source>
        <dbReference type="ARBA" id="ARBA00000900"/>
    </source>
</evidence>
<dbReference type="FunFam" id="3.30.40.10:FF:000455">
    <property type="entry name" value="RING-type E3 ubiquitin transferase"/>
    <property type="match status" value="1"/>
</dbReference>
<keyword evidence="12" id="KW-1185">Reference proteome</keyword>
<dbReference type="InterPro" id="IPR016024">
    <property type="entry name" value="ARM-type_fold"/>
</dbReference>
<keyword evidence="8" id="KW-0647">Proteasome</keyword>
<evidence type="ECO:0000256" key="5">
    <source>
        <dbReference type="ARBA" id="ARBA00022786"/>
    </source>
</evidence>
<comment type="subcellular location">
    <subcellularLocation>
        <location evidence="8">Nucleus</location>
    </subcellularLocation>
</comment>
<dbReference type="CDD" id="cd16664">
    <property type="entry name" value="RING-Ubox_PUB"/>
    <property type="match status" value="1"/>
</dbReference>
<proteinExistence type="inferred from homology"/>
<comment type="pathway">
    <text evidence="2">Protein modification; protein ubiquitination.</text>
</comment>
<dbReference type="Gene3D" id="3.30.40.10">
    <property type="entry name" value="Zinc/RING finger domain, C3HC4 (zinc finger)"/>
    <property type="match status" value="1"/>
</dbReference>
<dbReference type="PANTHER" id="PTHR23315:SF116">
    <property type="entry name" value="RING-TYPE E3 UBIQUITIN TRANSFERASE"/>
    <property type="match status" value="1"/>
</dbReference>
<keyword evidence="5" id="KW-0833">Ubl conjugation pathway</keyword>
<dbReference type="Gene3D" id="1.25.10.10">
    <property type="entry name" value="Leucine-rich Repeat Variant"/>
    <property type="match status" value="2"/>
</dbReference>
<keyword evidence="4" id="KW-0677">Repeat</keyword>
<dbReference type="GO" id="GO:0008541">
    <property type="term" value="C:proteasome regulatory particle, lid subcomplex"/>
    <property type="evidence" value="ECO:0007669"/>
    <property type="project" value="UniProtKB-UniRule"/>
</dbReference>
<evidence type="ECO:0000256" key="2">
    <source>
        <dbReference type="ARBA" id="ARBA00004906"/>
    </source>
</evidence>
<dbReference type="SUPFAM" id="SSF48371">
    <property type="entry name" value="ARM repeat"/>
    <property type="match status" value="1"/>
</dbReference>
<dbReference type="InterPro" id="IPR011989">
    <property type="entry name" value="ARM-like"/>
</dbReference>
<dbReference type="GO" id="GO:0061630">
    <property type="term" value="F:ubiquitin protein ligase activity"/>
    <property type="evidence" value="ECO:0007669"/>
    <property type="project" value="UniProtKB-EC"/>
</dbReference>
<dbReference type="PROSITE" id="PS51698">
    <property type="entry name" value="U_BOX"/>
    <property type="match status" value="1"/>
</dbReference>
<evidence type="ECO:0000256" key="9">
    <source>
        <dbReference type="SAM" id="MobiDB-lite"/>
    </source>
</evidence>
<dbReference type="InterPro" id="IPR000225">
    <property type="entry name" value="Armadillo"/>
</dbReference>
<dbReference type="Pfam" id="PF25598">
    <property type="entry name" value="ARM_PUB"/>
    <property type="match status" value="1"/>
</dbReference>
<accession>A0AAE2BR04</accession>
<dbReference type="GO" id="GO:0005634">
    <property type="term" value="C:nucleus"/>
    <property type="evidence" value="ECO:0007669"/>
    <property type="project" value="UniProtKB-SubCell"/>
</dbReference>
<dbReference type="Proteomes" id="UP001289374">
    <property type="component" value="Unassembled WGS sequence"/>
</dbReference>
<comment type="similarity">
    <text evidence="6 8">Belongs to the DSS1/SEM1 family.</text>
</comment>
<keyword evidence="3" id="KW-0808">Transferase</keyword>
<feature type="repeat" description="ARM" evidence="7">
    <location>
        <begin position="420"/>
        <end position="462"/>
    </location>
</feature>
<feature type="compositionally biased region" description="Acidic residues" evidence="9">
    <location>
        <begin position="745"/>
        <end position="756"/>
    </location>
</feature>
<gene>
    <name evidence="11" type="ORF">Sango_1618000</name>
</gene>
<dbReference type="AlphaFoldDB" id="A0AAE2BR04"/>
<protein>
    <recommendedName>
        <fullName evidence="8">26S proteasome complex subunit SEM1</fullName>
    </recommendedName>
</protein>
<evidence type="ECO:0000256" key="7">
    <source>
        <dbReference type="PROSITE-ProRule" id="PRU00259"/>
    </source>
</evidence>
<dbReference type="PANTHER" id="PTHR23315">
    <property type="entry name" value="U BOX DOMAIN-CONTAINING"/>
    <property type="match status" value="1"/>
</dbReference>
<dbReference type="InterPro" id="IPR007834">
    <property type="entry name" value="DSS1_SEM1"/>
</dbReference>
<dbReference type="GO" id="GO:0006406">
    <property type="term" value="P:mRNA export from nucleus"/>
    <property type="evidence" value="ECO:0007669"/>
    <property type="project" value="UniProtKB-UniRule"/>
</dbReference>
<keyword evidence="8" id="KW-0539">Nucleus</keyword>
<evidence type="ECO:0000313" key="12">
    <source>
        <dbReference type="Proteomes" id="UP001289374"/>
    </source>
</evidence>
<dbReference type="SMART" id="SM00185">
    <property type="entry name" value="ARM"/>
    <property type="match status" value="5"/>
</dbReference>
<dbReference type="FunFam" id="1.25.10.10:FF:000485">
    <property type="entry name" value="RING-type E3 ubiquitin transferase"/>
    <property type="match status" value="1"/>
</dbReference>
<name>A0AAE2BR04_9LAMI</name>
<sequence length="778" mass="87635">MIQKFDRNDRRILKFPAVHPCEGISPATLLESLIALSQVICNYQFKFFATQRRKARETIRQILILSIFFEEIRDHGLSLPDSVVLCLSELHLTFQKIQFLLEDCTREGGRILILMKSHFVATQFRALIRAVATALDVLPLSSIEVSPETKELVEMLTKQARKPKMEIDPADETTMKRVILVLNQFENRFEPDPFMIRRILGHLDIKTWVECHREIRFLDEEIRAEYLDGNEREVPLLSSLLGLLSYCRGVLFEDCDFGVIDRSEGRNSNFEVLTCLNPEDFRCPISLELMTDPVTVSTGQTYDRVSIQKWLRSGNLVCPKTGEKLTSTELVPNTSLKKLIQQFCAEYGISLAKSSKKNHDISRTILPGSPANAQAIRFLSEFLTLCLGYGTDYQKNKAAYEIRLLAKSNLFNRSCLIESGAVPPLLELLGSTDPGTQENAISALLKLSKQPRGQKAIIENGGLSSILAVLKNGMRLESRQIAAATVFYLSSVHEHRKMIGENGKSIPALLELIKEGTPCGKKNSVVALFALLFYHRNRQRAIAAGAVLALLGLLESSDRVELKTDVLAVLSTLADSVDGSMEILQASALPLILRLMQSIDSRAGKEHCVSILHSLCLNCGAEVVSILATDTSLMSTLYSLLTEGTSHAGRKARSLIKILQKFCEMRSSRLVKESRQQSTNFSPENLREEFGFFFAEKISTMATEQPKPATEEVKMDLFEDDDEFEEFEIDQEWDDKEGKEITQQWEDDWDDDDVNDDFSLQLRRELESNPENSEAKST</sequence>
<dbReference type="SMART" id="SM00504">
    <property type="entry name" value="Ubox"/>
    <property type="match status" value="1"/>
</dbReference>
<dbReference type="InterPro" id="IPR058678">
    <property type="entry name" value="ARM_PUB"/>
</dbReference>
<dbReference type="PROSITE" id="PS50176">
    <property type="entry name" value="ARM_REPEAT"/>
    <property type="match status" value="1"/>
</dbReference>
<organism evidence="11 12">
    <name type="scientific">Sesamum angolense</name>
    <dbReference type="NCBI Taxonomy" id="2727404"/>
    <lineage>
        <taxon>Eukaryota</taxon>
        <taxon>Viridiplantae</taxon>
        <taxon>Streptophyta</taxon>
        <taxon>Embryophyta</taxon>
        <taxon>Tracheophyta</taxon>
        <taxon>Spermatophyta</taxon>
        <taxon>Magnoliopsida</taxon>
        <taxon>eudicotyledons</taxon>
        <taxon>Gunneridae</taxon>
        <taxon>Pentapetalae</taxon>
        <taxon>asterids</taxon>
        <taxon>lamiids</taxon>
        <taxon>Lamiales</taxon>
        <taxon>Pedaliaceae</taxon>
        <taxon>Sesamum</taxon>
    </lineage>
</organism>
<dbReference type="GO" id="GO:0043248">
    <property type="term" value="P:proteasome assembly"/>
    <property type="evidence" value="ECO:0007669"/>
    <property type="project" value="UniProtKB-UniRule"/>
</dbReference>
<reference evidence="11" key="1">
    <citation type="submission" date="2020-06" db="EMBL/GenBank/DDBJ databases">
        <authorList>
            <person name="Li T."/>
            <person name="Hu X."/>
            <person name="Zhang T."/>
            <person name="Song X."/>
            <person name="Zhang H."/>
            <person name="Dai N."/>
            <person name="Sheng W."/>
            <person name="Hou X."/>
            <person name="Wei L."/>
        </authorList>
    </citation>
    <scope>NUCLEOTIDE SEQUENCE</scope>
    <source>
        <strain evidence="11">K16</strain>
        <tissue evidence="11">Leaf</tissue>
    </source>
</reference>
<comment type="catalytic activity">
    <reaction evidence="1">
        <text>S-ubiquitinyl-[E2 ubiquitin-conjugating enzyme]-L-cysteine + [acceptor protein]-L-lysine = [E2 ubiquitin-conjugating enzyme]-L-cysteine + N(6)-ubiquitinyl-[acceptor protein]-L-lysine.</text>
        <dbReference type="EC" id="2.3.2.27"/>
    </reaction>
</comment>
<dbReference type="GO" id="GO:0016567">
    <property type="term" value="P:protein ubiquitination"/>
    <property type="evidence" value="ECO:0007669"/>
    <property type="project" value="InterPro"/>
</dbReference>
<evidence type="ECO:0000256" key="6">
    <source>
        <dbReference type="ARBA" id="ARBA00034491"/>
    </source>
</evidence>
<dbReference type="Pfam" id="PF04564">
    <property type="entry name" value="U-box"/>
    <property type="match status" value="1"/>
</dbReference>
<dbReference type="InterPro" id="IPR045210">
    <property type="entry name" value="RING-Ubox_PUB"/>
</dbReference>